<dbReference type="OrthoDB" id="5368161at2759"/>
<dbReference type="SUPFAM" id="SSF52047">
    <property type="entry name" value="RNI-like"/>
    <property type="match status" value="1"/>
</dbReference>
<dbReference type="Gene3D" id="3.80.10.10">
    <property type="entry name" value="Ribonuclease Inhibitor"/>
    <property type="match status" value="1"/>
</dbReference>
<dbReference type="Proteomes" id="UP000801428">
    <property type="component" value="Unassembled WGS sequence"/>
</dbReference>
<proteinExistence type="predicted"/>
<dbReference type="GO" id="GO:0019005">
    <property type="term" value="C:SCF ubiquitin ligase complex"/>
    <property type="evidence" value="ECO:0007669"/>
    <property type="project" value="TreeGrafter"/>
</dbReference>
<dbReference type="AlphaFoldDB" id="A0A9P4T789"/>
<keyword evidence="2" id="KW-1185">Reference proteome</keyword>
<reference evidence="1" key="1">
    <citation type="submission" date="2019-04" db="EMBL/GenBank/DDBJ databases">
        <title>Sequencing of skin fungus with MAO and IRED activity.</title>
        <authorList>
            <person name="Marsaioli A.J."/>
            <person name="Bonatto J.M.C."/>
            <person name="Reis Junior O."/>
        </authorList>
    </citation>
    <scope>NUCLEOTIDE SEQUENCE</scope>
    <source>
        <strain evidence="1">30M1</strain>
    </source>
</reference>
<accession>A0A9P4T789</accession>
<comment type="caution">
    <text evidence="1">The sequence shown here is derived from an EMBL/GenBank/DDBJ whole genome shotgun (WGS) entry which is preliminary data.</text>
</comment>
<name>A0A9P4T789_CURKU</name>
<protein>
    <submittedName>
        <fullName evidence="1">Uncharacterized protein</fullName>
    </submittedName>
</protein>
<sequence length="492" mass="55743">MHRALLLPEIVTAIVRAGKTEPGLLYSCLFVNKLFSHEACRILWKGCYGIFGVSHVTPKISDLGNMVLRADIGLERAQVYANFIRILVFQEDEFTSEDDAQWHPQLCQLQFPLLEDLNIWKTKSAEQMNTERTILHYAHPGLRDLRVDASGPLSDHFLDELGRLSPRLQQLDIDFKNVTISKEGLARFLGRMPSLESIHVAALEKSWSTDAFVAVAKYERLKLLHIPAVPDSWFDDTRLSSVPDPFPVLKYLYCLGMTDKGLRYLHASCSGLEALHLYNSQMNVAELILPAAAQFSRLTKFRYLPGPLACITGQDLVGLARGCTSLVSLSIGQDEMPYPTSTGIDDSIWYSLAEALPSVEELILYYKSTHYPNLASILLALTQHCPLLHKLETCFGSDWTSLCPREQPYLLPNLWSMKLQPQLNPEQVLTRDDHQALICDFETHAEQWFPRLEFLIIDEAIGIPGSNWEQPFMDHISNLAYEREEAFNGYCA</sequence>
<dbReference type="PANTHER" id="PTHR13318:SF178">
    <property type="entry name" value="OS02G0200900 PROTEIN"/>
    <property type="match status" value="1"/>
</dbReference>
<organism evidence="1 2">
    <name type="scientific">Curvularia kusanoi</name>
    <name type="common">Cochliobolus kusanoi</name>
    <dbReference type="NCBI Taxonomy" id="90978"/>
    <lineage>
        <taxon>Eukaryota</taxon>
        <taxon>Fungi</taxon>
        <taxon>Dikarya</taxon>
        <taxon>Ascomycota</taxon>
        <taxon>Pezizomycotina</taxon>
        <taxon>Dothideomycetes</taxon>
        <taxon>Pleosporomycetidae</taxon>
        <taxon>Pleosporales</taxon>
        <taxon>Pleosporineae</taxon>
        <taxon>Pleosporaceae</taxon>
        <taxon>Curvularia</taxon>
    </lineage>
</organism>
<evidence type="ECO:0000313" key="2">
    <source>
        <dbReference type="Proteomes" id="UP000801428"/>
    </source>
</evidence>
<dbReference type="PANTHER" id="PTHR13318">
    <property type="entry name" value="PARTNER OF PAIRED, ISOFORM B-RELATED"/>
    <property type="match status" value="1"/>
</dbReference>
<dbReference type="EMBL" id="SWKU01000028">
    <property type="protein sequence ID" value="KAF2996294.1"/>
    <property type="molecule type" value="Genomic_DNA"/>
</dbReference>
<dbReference type="InterPro" id="IPR032675">
    <property type="entry name" value="LRR_dom_sf"/>
</dbReference>
<evidence type="ECO:0000313" key="1">
    <source>
        <dbReference type="EMBL" id="KAF2996294.1"/>
    </source>
</evidence>
<dbReference type="GO" id="GO:0031146">
    <property type="term" value="P:SCF-dependent proteasomal ubiquitin-dependent protein catabolic process"/>
    <property type="evidence" value="ECO:0007669"/>
    <property type="project" value="TreeGrafter"/>
</dbReference>
<gene>
    <name evidence="1" type="ORF">E8E13_005396</name>
</gene>